<reference evidence="14 15" key="1">
    <citation type="journal article" date="2018" name="Nat. Ecol. Evol.">
        <title>Pezizomycetes genomes reveal the molecular basis of ectomycorrhizal truffle lifestyle.</title>
        <authorList>
            <person name="Murat C."/>
            <person name="Payen T."/>
            <person name="Noel B."/>
            <person name="Kuo A."/>
            <person name="Morin E."/>
            <person name="Chen J."/>
            <person name="Kohler A."/>
            <person name="Krizsan K."/>
            <person name="Balestrini R."/>
            <person name="Da Silva C."/>
            <person name="Montanini B."/>
            <person name="Hainaut M."/>
            <person name="Levati E."/>
            <person name="Barry K.W."/>
            <person name="Belfiori B."/>
            <person name="Cichocki N."/>
            <person name="Clum A."/>
            <person name="Dockter R.B."/>
            <person name="Fauchery L."/>
            <person name="Guy J."/>
            <person name="Iotti M."/>
            <person name="Le Tacon F."/>
            <person name="Lindquist E.A."/>
            <person name="Lipzen A."/>
            <person name="Malagnac F."/>
            <person name="Mello A."/>
            <person name="Molinier V."/>
            <person name="Miyauchi S."/>
            <person name="Poulain J."/>
            <person name="Riccioni C."/>
            <person name="Rubini A."/>
            <person name="Sitrit Y."/>
            <person name="Splivallo R."/>
            <person name="Traeger S."/>
            <person name="Wang M."/>
            <person name="Zifcakova L."/>
            <person name="Wipf D."/>
            <person name="Zambonelli A."/>
            <person name="Paolocci F."/>
            <person name="Nowrousian M."/>
            <person name="Ottonello S."/>
            <person name="Baldrian P."/>
            <person name="Spatafora J.W."/>
            <person name="Henrissat B."/>
            <person name="Nagy L.G."/>
            <person name="Aury J.M."/>
            <person name="Wincker P."/>
            <person name="Grigoriev I.V."/>
            <person name="Bonfante P."/>
            <person name="Martin F.M."/>
        </authorList>
    </citation>
    <scope>NUCLEOTIDE SEQUENCE [LARGE SCALE GENOMIC DNA]</scope>
    <source>
        <strain evidence="14 15">CCBAS932</strain>
    </source>
</reference>
<keyword evidence="5 12" id="KW-0812">Transmembrane</keyword>
<keyword evidence="9" id="KW-0408">Iron</keyword>
<organism evidence="14 15">
    <name type="scientific">Morchella conica CCBAS932</name>
    <dbReference type="NCBI Taxonomy" id="1392247"/>
    <lineage>
        <taxon>Eukaryota</taxon>
        <taxon>Fungi</taxon>
        <taxon>Dikarya</taxon>
        <taxon>Ascomycota</taxon>
        <taxon>Pezizomycotina</taxon>
        <taxon>Pezizomycetes</taxon>
        <taxon>Pezizales</taxon>
        <taxon>Morchellaceae</taxon>
        <taxon>Morchella</taxon>
    </lineage>
</organism>
<dbReference type="AlphaFoldDB" id="A0A3N4KNH2"/>
<evidence type="ECO:0000256" key="10">
    <source>
        <dbReference type="ARBA" id="ARBA00023136"/>
    </source>
</evidence>
<evidence type="ECO:0000256" key="3">
    <source>
        <dbReference type="ARBA" id="ARBA00022448"/>
    </source>
</evidence>
<evidence type="ECO:0000256" key="7">
    <source>
        <dbReference type="ARBA" id="ARBA00022982"/>
    </source>
</evidence>
<dbReference type="GO" id="GO:0016020">
    <property type="term" value="C:membrane"/>
    <property type="evidence" value="ECO:0007669"/>
    <property type="project" value="UniProtKB-SubCell"/>
</dbReference>
<dbReference type="PANTHER" id="PTHR15422:SF45">
    <property type="entry name" value="CYTOCHROME B561 DOMAIN-CONTAINING PROTEIN"/>
    <property type="match status" value="1"/>
</dbReference>
<evidence type="ECO:0000256" key="5">
    <source>
        <dbReference type="ARBA" id="ARBA00022692"/>
    </source>
</evidence>
<evidence type="ECO:0000256" key="2">
    <source>
        <dbReference type="ARBA" id="ARBA00004141"/>
    </source>
</evidence>
<evidence type="ECO:0000256" key="8">
    <source>
        <dbReference type="ARBA" id="ARBA00022989"/>
    </source>
</evidence>
<keyword evidence="4" id="KW-0349">Heme</keyword>
<feature type="transmembrane region" description="Helical" evidence="12">
    <location>
        <begin position="44"/>
        <end position="66"/>
    </location>
</feature>
<keyword evidence="6" id="KW-0479">Metal-binding</keyword>
<dbReference type="PROSITE" id="PS50939">
    <property type="entry name" value="CYTOCHROME_B561"/>
    <property type="match status" value="1"/>
</dbReference>
<dbReference type="InterPro" id="IPR045150">
    <property type="entry name" value="CYB561D1/2"/>
</dbReference>
<sequence>MTSTNPPTDPPTDRSAAPITEHEPLLGRPGDVAQRDESMLARNLITGTAPLAQVGGVMLVVTVWGAVLSHSWMVFSLHPLLNSLGVFLSLQAILVLQPTHTADQKRRGTYVHAAFNGLAALSFFTALAIVIWHKQHSGIPHFESVHAYLGIVIYSLLFIQAFVGFTQYFVPRIYGGVDNARAIYKYHRVSGYIILFLYLVNITLASKLRYGEKFIHLKTWGVVVAGVLVVIGTYPRIKKQKIQIFG</sequence>
<evidence type="ECO:0000256" key="1">
    <source>
        <dbReference type="ARBA" id="ARBA00001970"/>
    </source>
</evidence>
<comment type="cofactor">
    <cofactor evidence="1">
        <name>heme b</name>
        <dbReference type="ChEBI" id="CHEBI:60344"/>
    </cofactor>
</comment>
<keyword evidence="10 12" id="KW-0472">Membrane</keyword>
<dbReference type="GO" id="GO:0140575">
    <property type="term" value="F:transmembrane monodehydroascorbate reductase activity"/>
    <property type="evidence" value="ECO:0007669"/>
    <property type="project" value="InterPro"/>
</dbReference>
<feature type="region of interest" description="Disordered" evidence="11">
    <location>
        <begin position="1"/>
        <end position="31"/>
    </location>
</feature>
<dbReference type="EMBL" id="ML119139">
    <property type="protein sequence ID" value="RPB10882.1"/>
    <property type="molecule type" value="Genomic_DNA"/>
</dbReference>
<feature type="transmembrane region" description="Helical" evidence="12">
    <location>
        <begin position="189"/>
        <end position="208"/>
    </location>
</feature>
<comment type="subcellular location">
    <subcellularLocation>
        <location evidence="2">Membrane</location>
        <topology evidence="2">Multi-pass membrane protein</topology>
    </subcellularLocation>
</comment>
<feature type="transmembrane region" description="Helical" evidence="12">
    <location>
        <begin position="145"/>
        <end position="169"/>
    </location>
</feature>
<feature type="transmembrane region" description="Helical" evidence="12">
    <location>
        <begin position="108"/>
        <end position="133"/>
    </location>
</feature>
<dbReference type="OrthoDB" id="432881at2759"/>
<dbReference type="InParanoid" id="A0A3N4KNH2"/>
<accession>A0A3N4KNH2</accession>
<evidence type="ECO:0000256" key="6">
    <source>
        <dbReference type="ARBA" id="ARBA00022723"/>
    </source>
</evidence>
<proteinExistence type="predicted"/>
<dbReference type="CDD" id="cd08761">
    <property type="entry name" value="Cyt_b561_CYB561D2_like"/>
    <property type="match status" value="1"/>
</dbReference>
<gene>
    <name evidence="14" type="ORF">P167DRAFT_537160</name>
</gene>
<evidence type="ECO:0000313" key="15">
    <source>
        <dbReference type="Proteomes" id="UP000277580"/>
    </source>
</evidence>
<feature type="domain" description="Cytochrome b561" evidence="13">
    <location>
        <begin position="42"/>
        <end position="243"/>
    </location>
</feature>
<keyword evidence="3" id="KW-0813">Transport</keyword>
<keyword evidence="15" id="KW-1185">Reference proteome</keyword>
<keyword evidence="8 12" id="KW-1133">Transmembrane helix</keyword>
<keyword evidence="7" id="KW-0249">Electron transport</keyword>
<dbReference type="PANTHER" id="PTHR15422">
    <property type="entry name" value="OS05G0565100 PROTEIN"/>
    <property type="match status" value="1"/>
</dbReference>
<dbReference type="InterPro" id="IPR006593">
    <property type="entry name" value="Cyt_b561/ferric_Rdtase_TM"/>
</dbReference>
<evidence type="ECO:0000256" key="4">
    <source>
        <dbReference type="ARBA" id="ARBA00022617"/>
    </source>
</evidence>
<protein>
    <recommendedName>
        <fullName evidence="13">Cytochrome b561 domain-containing protein</fullName>
    </recommendedName>
</protein>
<name>A0A3N4KNH2_9PEZI</name>
<evidence type="ECO:0000256" key="11">
    <source>
        <dbReference type="SAM" id="MobiDB-lite"/>
    </source>
</evidence>
<dbReference type="Gene3D" id="1.20.120.1770">
    <property type="match status" value="1"/>
</dbReference>
<dbReference type="Proteomes" id="UP000277580">
    <property type="component" value="Unassembled WGS sequence"/>
</dbReference>
<dbReference type="SMART" id="SM00665">
    <property type="entry name" value="B561"/>
    <property type="match status" value="1"/>
</dbReference>
<evidence type="ECO:0000256" key="9">
    <source>
        <dbReference type="ARBA" id="ARBA00023004"/>
    </source>
</evidence>
<evidence type="ECO:0000259" key="13">
    <source>
        <dbReference type="PROSITE" id="PS50939"/>
    </source>
</evidence>
<dbReference type="Pfam" id="PF03188">
    <property type="entry name" value="Cytochrom_B561"/>
    <property type="match status" value="1"/>
</dbReference>
<feature type="transmembrane region" description="Helical" evidence="12">
    <location>
        <begin position="214"/>
        <end position="234"/>
    </location>
</feature>
<dbReference type="GO" id="GO:0046872">
    <property type="term" value="F:metal ion binding"/>
    <property type="evidence" value="ECO:0007669"/>
    <property type="project" value="UniProtKB-KW"/>
</dbReference>
<evidence type="ECO:0000313" key="14">
    <source>
        <dbReference type="EMBL" id="RPB10882.1"/>
    </source>
</evidence>
<feature type="transmembrane region" description="Helical" evidence="12">
    <location>
        <begin position="72"/>
        <end position="96"/>
    </location>
</feature>
<evidence type="ECO:0000256" key="12">
    <source>
        <dbReference type="SAM" id="Phobius"/>
    </source>
</evidence>